<accession>A0A6J4U2I5</accession>
<dbReference type="EMBL" id="CADCWE010000104">
    <property type="protein sequence ID" value="CAA9538940.1"/>
    <property type="molecule type" value="Genomic_DNA"/>
</dbReference>
<proteinExistence type="predicted"/>
<reference evidence="1" key="1">
    <citation type="submission" date="2020-02" db="EMBL/GenBank/DDBJ databases">
        <authorList>
            <person name="Meier V. D."/>
        </authorList>
    </citation>
    <scope>NUCLEOTIDE SEQUENCE</scope>
    <source>
        <strain evidence="1">AVDCRST_MAG73</strain>
    </source>
</reference>
<gene>
    <name evidence="1" type="ORF">AVDCRST_MAG73-1710</name>
</gene>
<dbReference type="AlphaFoldDB" id="A0A6J4U2I5"/>
<name>A0A6J4U2I5_9BACT</name>
<organism evidence="1">
    <name type="scientific">uncultured Thermomicrobiales bacterium</name>
    <dbReference type="NCBI Taxonomy" id="1645740"/>
    <lineage>
        <taxon>Bacteria</taxon>
        <taxon>Pseudomonadati</taxon>
        <taxon>Thermomicrobiota</taxon>
        <taxon>Thermomicrobia</taxon>
        <taxon>Thermomicrobiales</taxon>
        <taxon>environmental samples</taxon>
    </lineage>
</organism>
<protein>
    <submittedName>
        <fullName evidence="1">Uncharacterized protein</fullName>
    </submittedName>
</protein>
<evidence type="ECO:0000313" key="1">
    <source>
        <dbReference type="EMBL" id="CAA9538940.1"/>
    </source>
</evidence>
<sequence length="89" mass="9243">MASCQLDDNRSSVAGGGLARAKIPVKPSPVRSTVADRVAPILALAGRSSPPGEGPMALFALAHHRQDVPPSEWAHSIATVVVTAPRGRR</sequence>